<feature type="domain" description="Metaxin glutathione S-transferase" evidence="2">
    <location>
        <begin position="135"/>
        <end position="197"/>
    </location>
</feature>
<dbReference type="PANTHER" id="PTHR12289">
    <property type="entry name" value="METAXIN RELATED"/>
    <property type="match status" value="1"/>
</dbReference>
<dbReference type="OrthoDB" id="5809458at2759"/>
<evidence type="ECO:0000313" key="5">
    <source>
        <dbReference type="Proteomes" id="UP000053660"/>
    </source>
</evidence>
<dbReference type="InterPro" id="IPR026928">
    <property type="entry name" value="FAX/IsoI-like"/>
</dbReference>
<dbReference type="PANTHER" id="PTHR12289:SF32">
    <property type="entry name" value="GST_C_6 DOMAIN-CONTAINING PROTEIN"/>
    <property type="match status" value="1"/>
</dbReference>
<dbReference type="AlphaFoldDB" id="A0A0B1S6L9"/>
<dbReference type="InterPro" id="IPR012336">
    <property type="entry name" value="Thioredoxin-like_fold"/>
</dbReference>
<dbReference type="SUPFAM" id="SSF52833">
    <property type="entry name" value="Thioredoxin-like"/>
    <property type="match status" value="1"/>
</dbReference>
<dbReference type="InterPro" id="IPR036249">
    <property type="entry name" value="Thioredoxin-like_sf"/>
</dbReference>
<dbReference type="Gene3D" id="1.20.1050.10">
    <property type="match status" value="1"/>
</dbReference>
<dbReference type="SUPFAM" id="SSF47616">
    <property type="entry name" value="GST C-terminal domain-like"/>
    <property type="match status" value="1"/>
</dbReference>
<dbReference type="InterPro" id="IPR036282">
    <property type="entry name" value="Glutathione-S-Trfase_C_sf"/>
</dbReference>
<sequence>MNSLWCVLSATARSQYGMVPFIELNGEQIADSQIILYRLSEHFNIKPVSLPKDEAIARAIERMVDAHTFLVLRHFIVVENAGEFFTMILQNMGCPEWLIPICGPVAGFLLRGKVIKRIAAGVGLMSNENYREILRKDFDALQTLLDQQKFFGGEHVTTTDCSVFGHLATTLYIPHDSYAKDLLKEQYPALVEYCDRVKETVFGKEFASE</sequence>
<keyword evidence="5" id="KW-1185">Reference proteome</keyword>
<dbReference type="Pfam" id="PF17172">
    <property type="entry name" value="GST_N_4"/>
    <property type="match status" value="1"/>
</dbReference>
<dbReference type="Pfam" id="PF17171">
    <property type="entry name" value="GST_C_6"/>
    <property type="match status" value="1"/>
</dbReference>
<dbReference type="GO" id="GO:0005737">
    <property type="term" value="C:cytoplasm"/>
    <property type="evidence" value="ECO:0007669"/>
    <property type="project" value="TreeGrafter"/>
</dbReference>
<evidence type="ECO:0000259" key="3">
    <source>
        <dbReference type="Pfam" id="PF17172"/>
    </source>
</evidence>
<evidence type="ECO:0000313" key="4">
    <source>
        <dbReference type="EMBL" id="KHJ80569.1"/>
    </source>
</evidence>
<evidence type="ECO:0000256" key="1">
    <source>
        <dbReference type="ARBA" id="ARBA00006475"/>
    </source>
</evidence>
<accession>A0A0B1S6L9</accession>
<dbReference type="CDD" id="cd03193">
    <property type="entry name" value="GST_C_Metaxin"/>
    <property type="match status" value="1"/>
</dbReference>
<protein>
    <recommendedName>
        <fullName evidence="6">Glutathione S-transferase</fullName>
    </recommendedName>
</protein>
<reference evidence="4 5" key="1">
    <citation type="submission" date="2014-03" db="EMBL/GenBank/DDBJ databases">
        <title>Draft genome of the hookworm Oesophagostomum dentatum.</title>
        <authorList>
            <person name="Mitreva M."/>
        </authorList>
    </citation>
    <scope>NUCLEOTIDE SEQUENCE [LARGE SCALE GENOMIC DNA]</scope>
    <source>
        <strain evidence="4 5">OD-Hann</strain>
    </source>
</reference>
<gene>
    <name evidence="4" type="ORF">OESDEN_19753</name>
</gene>
<evidence type="ECO:0008006" key="6">
    <source>
        <dbReference type="Google" id="ProtNLM"/>
    </source>
</evidence>
<dbReference type="EMBL" id="KN600258">
    <property type="protein sequence ID" value="KHJ80569.1"/>
    <property type="molecule type" value="Genomic_DNA"/>
</dbReference>
<dbReference type="InterPro" id="IPR033468">
    <property type="entry name" value="Metaxin_GST"/>
</dbReference>
<proteinExistence type="inferred from homology"/>
<dbReference type="Proteomes" id="UP000053660">
    <property type="component" value="Unassembled WGS sequence"/>
</dbReference>
<name>A0A0B1S6L9_OESDE</name>
<organism evidence="4 5">
    <name type="scientific">Oesophagostomum dentatum</name>
    <name type="common">Nodular worm</name>
    <dbReference type="NCBI Taxonomy" id="61180"/>
    <lineage>
        <taxon>Eukaryota</taxon>
        <taxon>Metazoa</taxon>
        <taxon>Ecdysozoa</taxon>
        <taxon>Nematoda</taxon>
        <taxon>Chromadorea</taxon>
        <taxon>Rhabditida</taxon>
        <taxon>Rhabditina</taxon>
        <taxon>Rhabditomorpha</taxon>
        <taxon>Strongyloidea</taxon>
        <taxon>Strongylidae</taxon>
        <taxon>Oesophagostomum</taxon>
    </lineage>
</organism>
<dbReference type="SFLD" id="SFLDS00019">
    <property type="entry name" value="Glutathione_Transferase_(cytos"/>
    <property type="match status" value="1"/>
</dbReference>
<dbReference type="SFLD" id="SFLDG01200">
    <property type="entry name" value="SUF1.1"/>
    <property type="match status" value="1"/>
</dbReference>
<feature type="domain" description="Thioredoxin-like fold" evidence="3">
    <location>
        <begin position="12"/>
        <end position="79"/>
    </location>
</feature>
<dbReference type="InterPro" id="IPR050931">
    <property type="entry name" value="Mito_Protein_Transport_Metaxin"/>
</dbReference>
<comment type="similarity">
    <text evidence="1">Belongs to the FAX family.</text>
</comment>
<evidence type="ECO:0000259" key="2">
    <source>
        <dbReference type="Pfam" id="PF17171"/>
    </source>
</evidence>
<dbReference type="SFLD" id="SFLDG01180">
    <property type="entry name" value="SUF1"/>
    <property type="match status" value="1"/>
</dbReference>
<dbReference type="InterPro" id="IPR040079">
    <property type="entry name" value="Glutathione_S-Trfase"/>
</dbReference>